<accession>A0A6C0DDX0</accession>
<name>A0A6C0DDX0_9ZZZZ</name>
<dbReference type="InterPro" id="IPR005069">
    <property type="entry name" value="Nucl-diP-sugar_transferase"/>
</dbReference>
<dbReference type="SUPFAM" id="SSF53448">
    <property type="entry name" value="Nucleotide-diphospho-sugar transferases"/>
    <property type="match status" value="1"/>
</dbReference>
<dbReference type="Pfam" id="PF03407">
    <property type="entry name" value="Nucleotid_trans"/>
    <property type="match status" value="1"/>
</dbReference>
<protein>
    <recommendedName>
        <fullName evidence="1">Nucleotide-diphospho-sugar transferase domain-containing protein</fullName>
    </recommendedName>
</protein>
<feature type="domain" description="Nucleotide-diphospho-sugar transferase" evidence="1">
    <location>
        <begin position="36"/>
        <end position="247"/>
    </location>
</feature>
<sequence>MDYPVIISYCNDGYYSFAKNMLYSLNNTVKNHKVHFYCLDDEIYHKLTQLELNISVIFERVENVNISKHFENYGTHQYNAITHTKMNILRDALSKYPFIHFIDCDVVCMKEPTLDHYHAYRAYDIVFQYDCGMKSLDNLYGFHPLNNPWCCTGNTSLRNTPATHALLDKITEYQLRYSDKNDQECLYQYFLDNSVSDISLYEHAALYTYELCEYTNGYWVNHDIGPLDHTYFLHANHVHGSDRKMEILKKAGQYFL</sequence>
<evidence type="ECO:0000259" key="1">
    <source>
        <dbReference type="Pfam" id="PF03407"/>
    </source>
</evidence>
<dbReference type="GO" id="GO:0005794">
    <property type="term" value="C:Golgi apparatus"/>
    <property type="evidence" value="ECO:0007669"/>
    <property type="project" value="TreeGrafter"/>
</dbReference>
<dbReference type="AlphaFoldDB" id="A0A6C0DDX0"/>
<reference evidence="2" key="1">
    <citation type="journal article" date="2020" name="Nature">
        <title>Giant virus diversity and host interactions through global metagenomics.</title>
        <authorList>
            <person name="Schulz F."/>
            <person name="Roux S."/>
            <person name="Paez-Espino D."/>
            <person name="Jungbluth S."/>
            <person name="Walsh D.A."/>
            <person name="Denef V.J."/>
            <person name="McMahon K.D."/>
            <person name="Konstantinidis K.T."/>
            <person name="Eloe-Fadrosh E.A."/>
            <person name="Kyrpides N.C."/>
            <person name="Woyke T."/>
        </authorList>
    </citation>
    <scope>NUCLEOTIDE SEQUENCE</scope>
    <source>
        <strain evidence="2">GVMAG-M-3300023174-141</strain>
    </source>
</reference>
<organism evidence="2">
    <name type="scientific">viral metagenome</name>
    <dbReference type="NCBI Taxonomy" id="1070528"/>
    <lineage>
        <taxon>unclassified sequences</taxon>
        <taxon>metagenomes</taxon>
        <taxon>organismal metagenomes</taxon>
    </lineage>
</organism>
<dbReference type="InterPro" id="IPR029044">
    <property type="entry name" value="Nucleotide-diphossugar_trans"/>
</dbReference>
<dbReference type="PANTHER" id="PTHR47032">
    <property type="entry name" value="UDP-D-XYLOSE:L-FUCOSE ALPHA-1,3-D-XYLOSYLTRANSFERASE-RELATED"/>
    <property type="match status" value="1"/>
</dbReference>
<dbReference type="InterPro" id="IPR052636">
    <property type="entry name" value="UDP-D-xylose:L-fucose_XylT"/>
</dbReference>
<proteinExistence type="predicted"/>
<dbReference type="PANTHER" id="PTHR47032:SF1">
    <property type="entry name" value="UDP-D-XYLOSE:L-FUCOSE ALPHA-1,3-D-XYLOSYLTRANSFERASE-RELATED"/>
    <property type="match status" value="1"/>
</dbReference>
<dbReference type="Gene3D" id="3.90.550.10">
    <property type="entry name" value="Spore Coat Polysaccharide Biosynthesis Protein SpsA, Chain A"/>
    <property type="match status" value="1"/>
</dbReference>
<evidence type="ECO:0000313" key="2">
    <source>
        <dbReference type="EMBL" id="QHT14707.1"/>
    </source>
</evidence>
<dbReference type="GO" id="GO:0016757">
    <property type="term" value="F:glycosyltransferase activity"/>
    <property type="evidence" value="ECO:0007669"/>
    <property type="project" value="TreeGrafter"/>
</dbReference>
<dbReference type="EMBL" id="MN739588">
    <property type="protein sequence ID" value="QHT14707.1"/>
    <property type="molecule type" value="Genomic_DNA"/>
</dbReference>